<proteinExistence type="predicted"/>
<evidence type="ECO:0000313" key="3">
    <source>
        <dbReference type="Proteomes" id="UP001498398"/>
    </source>
</evidence>
<name>A0ABR1IT40_9AGAR</name>
<gene>
    <name evidence="2" type="ORF">VKT23_017052</name>
</gene>
<feature type="compositionally biased region" description="Basic and acidic residues" evidence="1">
    <location>
        <begin position="58"/>
        <end position="72"/>
    </location>
</feature>
<feature type="region of interest" description="Disordered" evidence="1">
    <location>
        <begin position="1"/>
        <end position="125"/>
    </location>
</feature>
<organism evidence="2 3">
    <name type="scientific">Marasmiellus scandens</name>
    <dbReference type="NCBI Taxonomy" id="2682957"/>
    <lineage>
        <taxon>Eukaryota</taxon>
        <taxon>Fungi</taxon>
        <taxon>Dikarya</taxon>
        <taxon>Basidiomycota</taxon>
        <taxon>Agaricomycotina</taxon>
        <taxon>Agaricomycetes</taxon>
        <taxon>Agaricomycetidae</taxon>
        <taxon>Agaricales</taxon>
        <taxon>Marasmiineae</taxon>
        <taxon>Omphalotaceae</taxon>
        <taxon>Marasmiellus</taxon>
    </lineage>
</organism>
<protein>
    <submittedName>
        <fullName evidence="2">Uncharacterized protein</fullName>
    </submittedName>
</protein>
<feature type="compositionally biased region" description="Polar residues" evidence="1">
    <location>
        <begin position="73"/>
        <end position="83"/>
    </location>
</feature>
<reference evidence="2 3" key="1">
    <citation type="submission" date="2024-01" db="EMBL/GenBank/DDBJ databases">
        <title>A draft genome for the cacao thread blight pathogen Marasmiellus scandens.</title>
        <authorList>
            <person name="Baruah I.K."/>
            <person name="Leung J."/>
            <person name="Bukari Y."/>
            <person name="Amoako-Attah I."/>
            <person name="Meinhardt L.W."/>
            <person name="Bailey B.A."/>
            <person name="Cohen S.P."/>
        </authorList>
    </citation>
    <scope>NUCLEOTIDE SEQUENCE [LARGE SCALE GENOMIC DNA]</scope>
    <source>
        <strain evidence="2 3">GH-19</strain>
    </source>
</reference>
<keyword evidence="3" id="KW-1185">Reference proteome</keyword>
<evidence type="ECO:0000256" key="1">
    <source>
        <dbReference type="SAM" id="MobiDB-lite"/>
    </source>
</evidence>
<sequence length="161" mass="17664">MNNTASPSEAATLAAISPSRAVVSSPESDRNEPDTTAAQDPQQGGEAPRVSTPGSVHRQSEDASADKEHTEDSNVSQQPTRAGNTVKKEENRGILPNLSRYQSSYTGNRDYDYEKKYPSDPYGAEAGEDARVWKVYLDEAEAYDDEMLKGFRDTINSLLVF</sequence>
<comment type="caution">
    <text evidence="2">The sequence shown here is derived from an EMBL/GenBank/DDBJ whole genome shotgun (WGS) entry which is preliminary data.</text>
</comment>
<feature type="compositionally biased region" description="Basic and acidic residues" evidence="1">
    <location>
        <begin position="109"/>
        <end position="118"/>
    </location>
</feature>
<accession>A0ABR1IT40</accession>
<dbReference type="Proteomes" id="UP001498398">
    <property type="component" value="Unassembled WGS sequence"/>
</dbReference>
<evidence type="ECO:0000313" key="2">
    <source>
        <dbReference type="EMBL" id="KAK7440414.1"/>
    </source>
</evidence>
<dbReference type="EMBL" id="JBANRG010000068">
    <property type="protein sequence ID" value="KAK7440414.1"/>
    <property type="molecule type" value="Genomic_DNA"/>
</dbReference>